<dbReference type="InterPro" id="IPR003821">
    <property type="entry name" value="DXP_reductoisomerase"/>
</dbReference>
<feature type="binding site" evidence="9">
    <location>
        <position position="117"/>
    </location>
    <ligand>
        <name>NADPH</name>
        <dbReference type="ChEBI" id="CHEBI:57783"/>
    </ligand>
</feature>
<dbReference type="eggNOG" id="COG0743">
    <property type="taxonomic scope" value="Bacteria"/>
</dbReference>
<feature type="binding site" evidence="9">
    <location>
        <position position="138"/>
    </location>
    <ligand>
        <name>1-deoxy-D-xylulose 5-phosphate</name>
        <dbReference type="ChEBI" id="CHEBI:57792"/>
    </ligand>
</feature>
<dbReference type="InterPro" id="IPR036291">
    <property type="entry name" value="NAD(P)-bd_dom_sf"/>
</dbReference>
<reference evidence="13 14" key="1">
    <citation type="journal article" date="2011" name="Stand. Genomic Sci.">
        <title>Complete genome sequence of the thermophilic sulfur-reducer Desulfurobacterium thermolithotrophum type strain (BSA(T)) from a deep-sea hydrothermal vent.</title>
        <authorList>
            <person name="Goker M."/>
            <person name="Daligault H."/>
            <person name="Mwirichia R."/>
            <person name="Lapidus A."/>
            <person name="Lucas S."/>
            <person name="Deshpande S."/>
            <person name="Pagani I."/>
            <person name="Tapia R."/>
            <person name="Cheng J.F."/>
            <person name="Goodwin L."/>
            <person name="Pitluck S."/>
            <person name="Liolios K."/>
            <person name="Ivanova N."/>
            <person name="Mavromatis K."/>
            <person name="Mikhailova N."/>
            <person name="Pati A."/>
            <person name="Chen A."/>
            <person name="Palaniappan K."/>
            <person name="Han C."/>
            <person name="Land M."/>
            <person name="Hauser L."/>
            <person name="Pan C."/>
            <person name="Brambilla E.M."/>
            <person name="Rohde M."/>
            <person name="Spring S."/>
            <person name="Sikorski J."/>
            <person name="Wirth R."/>
            <person name="Detter J.C."/>
            <person name="Woyke T."/>
            <person name="Bristow J."/>
            <person name="Eisen J.A."/>
            <person name="Markowitz V."/>
            <person name="Hugenholtz P."/>
            <person name="Kyrpides N.C."/>
            <person name="Klenk H.P."/>
        </authorList>
    </citation>
    <scope>NUCLEOTIDE SEQUENCE [LARGE SCALE GENOMIC DNA]</scope>
    <source>
        <strain evidence="14">DSM 11699 / BSA</strain>
    </source>
</reference>
<name>F0S1V0_DESTD</name>
<keyword evidence="4 9" id="KW-0521">NADP</keyword>
<dbReference type="SUPFAM" id="SSF51735">
    <property type="entry name" value="NAD(P)-binding Rossmann-fold domains"/>
    <property type="match status" value="1"/>
</dbReference>
<comment type="function">
    <text evidence="9">Catalyzes the NADPH-dependent rearrangement and reduction of 1-deoxy-D-xylulose-5-phosphate (DXP) to 2-C-methyl-D-erythritol 4-phosphate (MEP).</text>
</comment>
<comment type="pathway">
    <text evidence="1 9">Isoprenoid biosynthesis; isopentenyl diphosphate biosynthesis via DXP pathway; isopentenyl diphosphate from 1-deoxy-D-xylulose 5-phosphate: step 1/6.</text>
</comment>
<feature type="binding site" evidence="9">
    <location>
        <position position="197"/>
    </location>
    <ligand>
        <name>1-deoxy-D-xylulose 5-phosphate</name>
        <dbReference type="ChEBI" id="CHEBI:57792"/>
    </ligand>
</feature>
<feature type="binding site" evidence="9">
    <location>
        <position position="139"/>
    </location>
    <ligand>
        <name>Mn(2+)</name>
        <dbReference type="ChEBI" id="CHEBI:29035"/>
    </ligand>
</feature>
<feature type="binding site" evidence="9">
    <location>
        <position position="203"/>
    </location>
    <ligand>
        <name>1-deoxy-D-xylulose 5-phosphate</name>
        <dbReference type="ChEBI" id="CHEBI:57792"/>
    </ligand>
</feature>
<dbReference type="AlphaFoldDB" id="F0S1V0"/>
<keyword evidence="3 9" id="KW-0479">Metal-binding</keyword>
<dbReference type="NCBIfam" id="NF009114">
    <property type="entry name" value="PRK12464.1"/>
    <property type="match status" value="1"/>
</dbReference>
<dbReference type="PIRSF" id="PIRSF006205">
    <property type="entry name" value="Dxp_reductismrs"/>
    <property type="match status" value="1"/>
</dbReference>
<dbReference type="NCBIfam" id="TIGR00243">
    <property type="entry name" value="Dxr"/>
    <property type="match status" value="1"/>
</dbReference>
<proteinExistence type="inferred from homology"/>
<keyword evidence="14" id="KW-1185">Reference proteome</keyword>
<evidence type="ECO:0000259" key="12">
    <source>
        <dbReference type="Pfam" id="PF13288"/>
    </source>
</evidence>
<dbReference type="PANTHER" id="PTHR30525:SF0">
    <property type="entry name" value="1-DEOXY-D-XYLULOSE 5-PHOSPHATE REDUCTOISOMERASE, CHLOROPLASTIC"/>
    <property type="match status" value="1"/>
</dbReference>
<feature type="binding site" evidence="9">
    <location>
        <position position="115"/>
    </location>
    <ligand>
        <name>NADPH</name>
        <dbReference type="ChEBI" id="CHEBI:57783"/>
    </ligand>
</feature>
<comment type="similarity">
    <text evidence="2 9">Belongs to the DXR family.</text>
</comment>
<dbReference type="Proteomes" id="UP000007102">
    <property type="component" value="Chromosome"/>
</dbReference>
<feature type="domain" description="1-deoxy-D-xylulose 5-phosphate reductoisomerase N-terminal" evidence="10">
    <location>
        <begin position="4"/>
        <end position="123"/>
    </location>
</feature>
<keyword evidence="7 9" id="KW-0414">Isoprene biosynthesis</keyword>
<feature type="binding site" evidence="9">
    <location>
        <position position="202"/>
    </location>
    <ligand>
        <name>1-deoxy-D-xylulose 5-phosphate</name>
        <dbReference type="ChEBI" id="CHEBI:57792"/>
    </ligand>
</feature>
<comment type="cofactor">
    <cofactor evidence="9">
        <name>Mg(2+)</name>
        <dbReference type="ChEBI" id="CHEBI:18420"/>
    </cofactor>
    <cofactor evidence="9">
        <name>Mn(2+)</name>
        <dbReference type="ChEBI" id="CHEBI:29035"/>
    </cofactor>
</comment>
<evidence type="ECO:0000256" key="3">
    <source>
        <dbReference type="ARBA" id="ARBA00022723"/>
    </source>
</evidence>
<dbReference type="GO" id="GO:0030604">
    <property type="term" value="F:1-deoxy-D-xylulose-5-phosphate reductoisomerase activity"/>
    <property type="evidence" value="ECO:0007669"/>
    <property type="project" value="UniProtKB-UniRule"/>
</dbReference>
<evidence type="ECO:0000259" key="10">
    <source>
        <dbReference type="Pfam" id="PF02670"/>
    </source>
</evidence>
<feature type="binding site" evidence="9">
    <location>
        <position position="190"/>
    </location>
    <ligand>
        <name>NADPH</name>
        <dbReference type="ChEBI" id="CHEBI:57783"/>
    </ligand>
</feature>
<keyword evidence="6 9" id="KW-0464">Manganese</keyword>
<evidence type="ECO:0000256" key="2">
    <source>
        <dbReference type="ARBA" id="ARBA00006825"/>
    </source>
</evidence>
<feature type="binding site" evidence="9">
    <location>
        <position position="13"/>
    </location>
    <ligand>
        <name>NADPH</name>
        <dbReference type="ChEBI" id="CHEBI:57783"/>
    </ligand>
</feature>
<dbReference type="HOGENOM" id="CLU_035714_4_0_0"/>
<dbReference type="UniPathway" id="UPA00056">
    <property type="reaction ID" value="UER00092"/>
</dbReference>
<comment type="catalytic activity">
    <reaction evidence="8">
        <text>2-C-methyl-D-erythritol 4-phosphate + NADP(+) = 1-deoxy-D-xylulose 5-phosphate + NADPH + H(+)</text>
        <dbReference type="Rhea" id="RHEA:13717"/>
        <dbReference type="ChEBI" id="CHEBI:15378"/>
        <dbReference type="ChEBI" id="CHEBI:57783"/>
        <dbReference type="ChEBI" id="CHEBI:57792"/>
        <dbReference type="ChEBI" id="CHEBI:58262"/>
        <dbReference type="ChEBI" id="CHEBI:58349"/>
        <dbReference type="EC" id="1.1.1.267"/>
    </reaction>
    <physiologicalReaction direction="right-to-left" evidence="8">
        <dbReference type="Rhea" id="RHEA:13719"/>
    </physiologicalReaction>
</comment>
<feature type="domain" description="DXP reductoisomerase C-terminal" evidence="12">
    <location>
        <begin position="246"/>
        <end position="363"/>
    </location>
</feature>
<dbReference type="KEGG" id="dte:Dester_0299"/>
<dbReference type="InterPro" id="IPR036169">
    <property type="entry name" value="DXPR_C_sf"/>
</dbReference>
<dbReference type="PANTHER" id="PTHR30525">
    <property type="entry name" value="1-DEOXY-D-XYLULOSE 5-PHOSPHATE REDUCTOISOMERASE"/>
    <property type="match status" value="1"/>
</dbReference>
<dbReference type="InterPro" id="IPR013644">
    <property type="entry name" value="DXP_reductoisomerase_C"/>
</dbReference>
<accession>F0S1V0</accession>
<dbReference type="Pfam" id="PF13288">
    <property type="entry name" value="DXPR_C"/>
    <property type="match status" value="1"/>
</dbReference>
<dbReference type="FunFam" id="3.40.50.720:FF:000045">
    <property type="entry name" value="1-deoxy-D-xylulose 5-phosphate reductoisomerase"/>
    <property type="match status" value="1"/>
</dbReference>
<evidence type="ECO:0000256" key="8">
    <source>
        <dbReference type="ARBA" id="ARBA00048543"/>
    </source>
</evidence>
<feature type="binding site" evidence="9">
    <location>
        <position position="10"/>
    </location>
    <ligand>
        <name>NADPH</name>
        <dbReference type="ChEBI" id="CHEBI:57783"/>
    </ligand>
</feature>
<keyword evidence="5 9" id="KW-0560">Oxidoreductase</keyword>
<dbReference type="InParanoid" id="F0S1V0"/>
<dbReference type="EC" id="1.1.1.267" evidence="9"/>
<evidence type="ECO:0000256" key="5">
    <source>
        <dbReference type="ARBA" id="ARBA00023002"/>
    </source>
</evidence>
<dbReference type="InterPro" id="IPR013512">
    <property type="entry name" value="DXP_reductoisomerase_N"/>
</dbReference>
<evidence type="ECO:0000256" key="4">
    <source>
        <dbReference type="ARBA" id="ARBA00022857"/>
    </source>
</evidence>
<dbReference type="Pfam" id="PF02670">
    <property type="entry name" value="DXP_reductoisom"/>
    <property type="match status" value="1"/>
</dbReference>
<evidence type="ECO:0000259" key="11">
    <source>
        <dbReference type="Pfam" id="PF08436"/>
    </source>
</evidence>
<dbReference type="RefSeq" id="WP_013637914.1">
    <property type="nucleotide sequence ID" value="NC_015185.1"/>
</dbReference>
<feature type="binding site" evidence="9">
    <location>
        <position position="139"/>
    </location>
    <ligand>
        <name>1-deoxy-D-xylulose 5-phosphate</name>
        <dbReference type="ChEBI" id="CHEBI:57792"/>
    </ligand>
</feature>
<dbReference type="GO" id="GO:0070402">
    <property type="term" value="F:NADPH binding"/>
    <property type="evidence" value="ECO:0007669"/>
    <property type="project" value="InterPro"/>
</dbReference>
<feature type="binding site" evidence="9">
    <location>
        <position position="38"/>
    </location>
    <ligand>
        <name>NADPH</name>
        <dbReference type="ChEBI" id="CHEBI:57783"/>
    </ligand>
</feature>
<feature type="binding site" evidence="9">
    <location>
        <position position="11"/>
    </location>
    <ligand>
        <name>NADPH</name>
        <dbReference type="ChEBI" id="CHEBI:57783"/>
    </ligand>
</feature>
<dbReference type="STRING" id="868864.Dester_0299"/>
<dbReference type="GO" id="GO:0016853">
    <property type="term" value="F:isomerase activity"/>
    <property type="evidence" value="ECO:0007669"/>
    <property type="project" value="UniProtKB-KW"/>
</dbReference>
<dbReference type="FunCoup" id="F0S1V0">
    <property type="interactions" value="295"/>
</dbReference>
<keyword evidence="9" id="KW-0460">Magnesium</keyword>
<protein>
    <recommendedName>
        <fullName evidence="9">1-deoxy-D-xylulose 5-phosphate reductoisomerase</fullName>
        <shortName evidence="9">DXP reductoisomerase</shortName>
        <ecNumber evidence="9">1.1.1.267</ecNumber>
    </recommendedName>
    <alternativeName>
        <fullName evidence="9">1-deoxyxylulose-5-phosphate reductoisomerase</fullName>
    </alternativeName>
    <alternativeName>
        <fullName evidence="9">2-C-methyl-D-erythritol 4-phosphate synthase</fullName>
    </alternativeName>
</protein>
<evidence type="ECO:0000256" key="9">
    <source>
        <dbReference type="HAMAP-Rule" id="MF_00183"/>
    </source>
</evidence>
<feature type="binding site" evidence="9">
    <location>
        <position position="116"/>
    </location>
    <ligand>
        <name>1-deoxy-D-xylulose 5-phosphate</name>
        <dbReference type="ChEBI" id="CHEBI:57792"/>
    </ligand>
</feature>
<evidence type="ECO:0000313" key="13">
    <source>
        <dbReference type="EMBL" id="ADY72955.1"/>
    </source>
</evidence>
<feature type="binding site" evidence="9">
    <location>
        <position position="206"/>
    </location>
    <ligand>
        <name>1-deoxy-D-xylulose 5-phosphate</name>
        <dbReference type="ChEBI" id="CHEBI:57792"/>
    </ligand>
</feature>
<dbReference type="GO" id="GO:0030145">
    <property type="term" value="F:manganese ion binding"/>
    <property type="evidence" value="ECO:0007669"/>
    <property type="project" value="TreeGrafter"/>
</dbReference>
<evidence type="ECO:0000256" key="6">
    <source>
        <dbReference type="ARBA" id="ARBA00023211"/>
    </source>
</evidence>
<evidence type="ECO:0000313" key="14">
    <source>
        <dbReference type="Proteomes" id="UP000007102"/>
    </source>
</evidence>
<dbReference type="Pfam" id="PF08436">
    <property type="entry name" value="DXP_redisom_C"/>
    <property type="match status" value="1"/>
</dbReference>
<evidence type="ECO:0000256" key="1">
    <source>
        <dbReference type="ARBA" id="ARBA00005094"/>
    </source>
</evidence>
<dbReference type="InterPro" id="IPR026877">
    <property type="entry name" value="DXPR_C"/>
</dbReference>
<feature type="binding site" evidence="9">
    <location>
        <position position="163"/>
    </location>
    <ligand>
        <name>1-deoxy-D-xylulose 5-phosphate</name>
        <dbReference type="ChEBI" id="CHEBI:57792"/>
    </ligand>
</feature>
<dbReference type="Gene3D" id="3.40.50.720">
    <property type="entry name" value="NAD(P)-binding Rossmann-like Domain"/>
    <property type="match status" value="1"/>
</dbReference>
<reference evidence="14" key="2">
    <citation type="submission" date="2011-02" db="EMBL/GenBank/DDBJ databases">
        <title>The complete genome of Desulfurobacterium thermolithotrophum DSM 11699.</title>
        <authorList>
            <consortium name="US DOE Joint Genome Institute (JGI-PGF)"/>
            <person name="Lucas S."/>
            <person name="Copeland A."/>
            <person name="Lapidus A."/>
            <person name="Bruce D."/>
            <person name="Goodwin L."/>
            <person name="Pitluck S."/>
            <person name="Kyrpides N."/>
            <person name="Mavromatis K."/>
            <person name="Pagani I."/>
            <person name="Ivanova N."/>
            <person name="Mikhailova N."/>
            <person name="Daligault H."/>
            <person name="Detter J.C."/>
            <person name="Tapia R."/>
            <person name="Han C."/>
            <person name="Land M."/>
            <person name="Hauser L."/>
            <person name="Markowitz V."/>
            <person name="Cheng J.-F."/>
            <person name="Hugenholtz P."/>
            <person name="Woyke T."/>
            <person name="Wu D."/>
            <person name="Spring S."/>
            <person name="Brambilla E."/>
            <person name="Klenk H.-P."/>
            <person name="Eisen J.A."/>
        </authorList>
    </citation>
    <scope>NUCLEOTIDE SEQUENCE [LARGE SCALE GENOMIC DNA]</scope>
    <source>
        <strain evidence="14">DSM 11699 / BSA</strain>
    </source>
</reference>
<dbReference type="HAMAP" id="MF_00183">
    <property type="entry name" value="DXP_reductoisom"/>
    <property type="match status" value="1"/>
</dbReference>
<dbReference type="GO" id="GO:0051484">
    <property type="term" value="P:isopentenyl diphosphate biosynthetic process, methylerythritol 4-phosphate pathway involved in terpenoid biosynthetic process"/>
    <property type="evidence" value="ECO:0007669"/>
    <property type="project" value="TreeGrafter"/>
</dbReference>
<feature type="binding site" evidence="9">
    <location>
        <position position="12"/>
    </location>
    <ligand>
        <name>NADPH</name>
        <dbReference type="ChEBI" id="CHEBI:57783"/>
    </ligand>
</feature>
<feature type="binding site" evidence="9">
    <location>
        <position position="206"/>
    </location>
    <ligand>
        <name>Mn(2+)</name>
        <dbReference type="ChEBI" id="CHEBI:29035"/>
    </ligand>
</feature>
<dbReference type="SUPFAM" id="SSF69055">
    <property type="entry name" value="1-deoxy-D-xylulose-5-phosphate reductoisomerase, C-terminal domain"/>
    <property type="match status" value="1"/>
</dbReference>
<sequence length="372" mass="41569">MKKVLILGSTGSIGESTLDVISRFPDRFKVEALVAGKNVEKLKEQVEKFKPKAVCLVNSKDKFSFKGKFYLGLDGLKKLIEEVEFDICVSAITGSAGILPTYWAANKGARIAIANKESLVCAGKFIMEAAKKVIPVDSEHSAIFQCLNGESRKNVKEIILTASGGPFRKRKDLESVTPQEALRHPNWDMGQKVTIDSATLMNKGLEVIEAYWLFGLELEKIKVLVHPQSIVHSFVRFIDNSVLAQLGVPDMRIPIAYALSYPERLPLDVEKLYLNLYGLKLDFEEPDLKRFPALKLAYDSLKSGYPYPIVLNAADEVAVELFLKGKIKFTQIPVLIEKTLQSSKFKEPSSIEEVIEIDKEARKIAMEISKCL</sequence>
<evidence type="ECO:0000256" key="7">
    <source>
        <dbReference type="ARBA" id="ARBA00023229"/>
    </source>
</evidence>
<feature type="binding site" evidence="9">
    <location>
        <position position="36"/>
    </location>
    <ligand>
        <name>NADPH</name>
        <dbReference type="ChEBI" id="CHEBI:57783"/>
    </ligand>
</feature>
<dbReference type="Gene3D" id="1.10.1740.10">
    <property type="match status" value="1"/>
</dbReference>
<dbReference type="EMBL" id="CP002543">
    <property type="protein sequence ID" value="ADY72955.1"/>
    <property type="molecule type" value="Genomic_DNA"/>
</dbReference>
<gene>
    <name evidence="9" type="primary">dxr</name>
    <name evidence="13" type="ordered locus">Dester_0299</name>
</gene>
<dbReference type="SUPFAM" id="SSF55347">
    <property type="entry name" value="Glyceraldehyde-3-phosphate dehydrogenase-like, C-terminal domain"/>
    <property type="match status" value="1"/>
</dbReference>
<feature type="domain" description="1-deoxy-D-xylulose 5-phosphate reductoisomerase C-terminal" evidence="11">
    <location>
        <begin position="133"/>
        <end position="214"/>
    </location>
</feature>
<feature type="binding site" evidence="9">
    <location>
        <position position="37"/>
    </location>
    <ligand>
        <name>NADPH</name>
        <dbReference type="ChEBI" id="CHEBI:57783"/>
    </ligand>
</feature>
<feature type="binding site" evidence="9">
    <location>
        <position position="137"/>
    </location>
    <ligand>
        <name>Mn(2+)</name>
        <dbReference type="ChEBI" id="CHEBI:29035"/>
    </ligand>
</feature>
<keyword evidence="13" id="KW-0413">Isomerase</keyword>
<dbReference type="OrthoDB" id="9806546at2"/>
<organism evidence="13 14">
    <name type="scientific">Desulfurobacterium thermolithotrophum (strain DSM 11699 / BSA)</name>
    <dbReference type="NCBI Taxonomy" id="868864"/>
    <lineage>
        <taxon>Bacteria</taxon>
        <taxon>Pseudomonadati</taxon>
        <taxon>Aquificota</taxon>
        <taxon>Aquificia</taxon>
        <taxon>Desulfurobacteriales</taxon>
        <taxon>Desulfurobacteriaceae</taxon>
        <taxon>Desulfurobacterium</taxon>
    </lineage>
</organism>
<feature type="binding site" evidence="9">
    <location>
        <position position="184"/>
    </location>
    <ligand>
        <name>1-deoxy-D-xylulose 5-phosphate</name>
        <dbReference type="ChEBI" id="CHEBI:57792"/>
    </ligand>
</feature>